<sequence>MMLNILSLWVWISLTSYKLILATINPHLSESPKSIFQDLNEGLPKFDFNGNTKSYTNIPQLDGMMCAFPSTNYIPKEFLRFDDIGSVLKLLGFDKDSTNLIAVTKKVEAQKDISHISGKESGNLPEAIPSHTFHNGHQKLEHSEELKKKKKNVNENRNELVDSLEDILKMNPKQKSRTISDILESSNEIKVVEKAQKKRKQVEMNKTLKRFEFSNSKKPTRQTRTSRRSL</sequence>
<evidence type="ECO:0008006" key="5">
    <source>
        <dbReference type="Google" id="ProtNLM"/>
    </source>
</evidence>
<feature type="signal peptide" evidence="2">
    <location>
        <begin position="1"/>
        <end position="22"/>
    </location>
</feature>
<organism evidence="4">
    <name type="scientific">Melampsora larici-populina (strain 98AG31 / pathotype 3-4-7)</name>
    <name type="common">Poplar leaf rust fungus</name>
    <dbReference type="NCBI Taxonomy" id="747676"/>
    <lineage>
        <taxon>Eukaryota</taxon>
        <taxon>Fungi</taxon>
        <taxon>Dikarya</taxon>
        <taxon>Basidiomycota</taxon>
        <taxon>Pucciniomycotina</taxon>
        <taxon>Pucciniomycetes</taxon>
        <taxon>Pucciniales</taxon>
        <taxon>Melampsoraceae</taxon>
        <taxon>Melampsora</taxon>
    </lineage>
</organism>
<accession>F4RWG2</accession>
<evidence type="ECO:0000256" key="1">
    <source>
        <dbReference type="SAM" id="MobiDB-lite"/>
    </source>
</evidence>
<dbReference type="EMBL" id="GL883125">
    <property type="protein sequence ID" value="EGG03278.1"/>
    <property type="molecule type" value="Genomic_DNA"/>
</dbReference>
<dbReference type="HOGENOM" id="CLU_1205012_0_0_1"/>
<feature type="compositionally biased region" description="Basic residues" evidence="1">
    <location>
        <begin position="218"/>
        <end position="230"/>
    </location>
</feature>
<proteinExistence type="predicted"/>
<evidence type="ECO:0000256" key="2">
    <source>
        <dbReference type="SAM" id="SignalP"/>
    </source>
</evidence>
<name>F4RWG2_MELLP</name>
<keyword evidence="2" id="KW-0732">Signal</keyword>
<feature type="chain" id="PRO_5003315563" description="Secreted protein" evidence="2">
    <location>
        <begin position="23"/>
        <end position="230"/>
    </location>
</feature>
<gene>
    <name evidence="3" type="ORF">MELLADRAFT_65715</name>
</gene>
<dbReference type="RefSeq" id="XP_007413413.1">
    <property type="nucleotide sequence ID" value="XM_007413351.1"/>
</dbReference>
<dbReference type="GeneID" id="18930485"/>
<keyword evidence="4" id="KW-1185">Reference proteome</keyword>
<dbReference type="VEuPathDB" id="FungiDB:MELLADRAFT_65715"/>
<dbReference type="Proteomes" id="UP000001072">
    <property type="component" value="Unassembled WGS sequence"/>
</dbReference>
<dbReference type="AlphaFoldDB" id="F4RWG2"/>
<protein>
    <recommendedName>
        <fullName evidence="5">Secreted protein</fullName>
    </recommendedName>
</protein>
<evidence type="ECO:0000313" key="3">
    <source>
        <dbReference type="EMBL" id="EGG03278.1"/>
    </source>
</evidence>
<reference evidence="4" key="1">
    <citation type="journal article" date="2011" name="Proc. Natl. Acad. Sci. U.S.A.">
        <title>Obligate biotrophy features unraveled by the genomic analysis of rust fungi.</title>
        <authorList>
            <person name="Duplessis S."/>
            <person name="Cuomo C.A."/>
            <person name="Lin Y.-C."/>
            <person name="Aerts A."/>
            <person name="Tisserant E."/>
            <person name="Veneault-Fourrey C."/>
            <person name="Joly D.L."/>
            <person name="Hacquard S."/>
            <person name="Amselem J."/>
            <person name="Cantarel B.L."/>
            <person name="Chiu R."/>
            <person name="Coutinho P.M."/>
            <person name="Feau N."/>
            <person name="Field M."/>
            <person name="Frey P."/>
            <person name="Gelhaye E."/>
            <person name="Goldberg J."/>
            <person name="Grabherr M.G."/>
            <person name="Kodira C.D."/>
            <person name="Kohler A."/>
            <person name="Kuees U."/>
            <person name="Lindquist E.A."/>
            <person name="Lucas S.M."/>
            <person name="Mago R."/>
            <person name="Mauceli E."/>
            <person name="Morin E."/>
            <person name="Murat C."/>
            <person name="Pangilinan J.L."/>
            <person name="Park R."/>
            <person name="Pearson M."/>
            <person name="Quesneville H."/>
            <person name="Rouhier N."/>
            <person name="Sakthikumar S."/>
            <person name="Salamov A.A."/>
            <person name="Schmutz J."/>
            <person name="Selles B."/>
            <person name="Shapiro H."/>
            <person name="Tanguay P."/>
            <person name="Tuskan G.A."/>
            <person name="Henrissat B."/>
            <person name="Van de Peer Y."/>
            <person name="Rouze P."/>
            <person name="Ellis J.G."/>
            <person name="Dodds P.N."/>
            <person name="Schein J.E."/>
            <person name="Zhong S."/>
            <person name="Hamelin R.C."/>
            <person name="Grigoriev I.V."/>
            <person name="Szabo L.J."/>
            <person name="Martin F."/>
        </authorList>
    </citation>
    <scope>NUCLEOTIDE SEQUENCE [LARGE SCALE GENOMIC DNA]</scope>
    <source>
        <strain evidence="4">98AG31 / pathotype 3-4-7</strain>
    </source>
</reference>
<dbReference type="InParanoid" id="F4RWG2"/>
<feature type="region of interest" description="Disordered" evidence="1">
    <location>
        <begin position="206"/>
        <end position="230"/>
    </location>
</feature>
<dbReference type="OrthoDB" id="10611071at2759"/>
<dbReference type="KEGG" id="mlr:MELLADRAFT_65715"/>
<evidence type="ECO:0000313" key="4">
    <source>
        <dbReference type="Proteomes" id="UP000001072"/>
    </source>
</evidence>
<feature type="region of interest" description="Disordered" evidence="1">
    <location>
        <begin position="117"/>
        <end position="137"/>
    </location>
</feature>